<dbReference type="RefSeq" id="WP_211938284.1">
    <property type="nucleotide sequence ID" value="NZ_CP073078.1"/>
</dbReference>
<feature type="domain" description="Glyoxalase/fosfomycin resistance/dioxygenase" evidence="1">
    <location>
        <begin position="11"/>
        <end position="116"/>
    </location>
</feature>
<dbReference type="KEGG" id="caul:KCG34_24925"/>
<protein>
    <recommendedName>
        <fullName evidence="1">Glyoxalase/fosfomycin resistance/dioxygenase domain-containing protein</fullName>
    </recommendedName>
</protein>
<sequence>MEQVLAVRPFVPAKDFEVSKRFYQALGFRISLENAEIAAMKLGGFGFILQNYYVEEWAGNFMMQLMVRDLDAWWRDTDPDKLAADFGTRPARAPAMQPWGLRVGYIVDPSGVLWHVAEAAF</sequence>
<dbReference type="InterPro" id="IPR029068">
    <property type="entry name" value="Glyas_Bleomycin-R_OHBP_Dase"/>
</dbReference>
<dbReference type="Proteomes" id="UP000676409">
    <property type="component" value="Chromosome"/>
</dbReference>
<evidence type="ECO:0000313" key="3">
    <source>
        <dbReference type="Proteomes" id="UP000676409"/>
    </source>
</evidence>
<dbReference type="SUPFAM" id="SSF54593">
    <property type="entry name" value="Glyoxalase/Bleomycin resistance protein/Dihydroxybiphenyl dioxygenase"/>
    <property type="match status" value="1"/>
</dbReference>
<keyword evidence="3" id="KW-1185">Reference proteome</keyword>
<dbReference type="AlphaFoldDB" id="A0A975IUW9"/>
<reference evidence="2" key="1">
    <citation type="submission" date="2021-04" db="EMBL/GenBank/DDBJ databases">
        <title>The complete genome sequence of Caulobacter sp. S6.</title>
        <authorList>
            <person name="Tang Y."/>
            <person name="Ouyang W."/>
            <person name="Liu Q."/>
            <person name="Huang B."/>
            <person name="Guo Z."/>
            <person name="Lei P."/>
        </authorList>
    </citation>
    <scope>NUCLEOTIDE SEQUENCE</scope>
    <source>
        <strain evidence="2">S6</strain>
    </source>
</reference>
<name>A0A975IUW9_9CAUL</name>
<evidence type="ECO:0000313" key="2">
    <source>
        <dbReference type="EMBL" id="QUD88233.1"/>
    </source>
</evidence>
<proteinExistence type="predicted"/>
<dbReference type="Pfam" id="PF00903">
    <property type="entry name" value="Glyoxalase"/>
    <property type="match status" value="1"/>
</dbReference>
<dbReference type="InterPro" id="IPR004360">
    <property type="entry name" value="Glyas_Fos-R_dOase_dom"/>
</dbReference>
<gene>
    <name evidence="2" type="ORF">KCG34_24925</name>
</gene>
<accession>A0A975IUW9</accession>
<dbReference type="EMBL" id="CP073078">
    <property type="protein sequence ID" value="QUD88233.1"/>
    <property type="molecule type" value="Genomic_DNA"/>
</dbReference>
<organism evidence="2 3">
    <name type="scientific">Phenylobacterium montanum</name>
    <dbReference type="NCBI Taxonomy" id="2823693"/>
    <lineage>
        <taxon>Bacteria</taxon>
        <taxon>Pseudomonadati</taxon>
        <taxon>Pseudomonadota</taxon>
        <taxon>Alphaproteobacteria</taxon>
        <taxon>Caulobacterales</taxon>
        <taxon>Caulobacteraceae</taxon>
        <taxon>Phenylobacterium</taxon>
    </lineage>
</organism>
<evidence type="ECO:0000259" key="1">
    <source>
        <dbReference type="Pfam" id="PF00903"/>
    </source>
</evidence>
<dbReference type="Gene3D" id="3.10.180.10">
    <property type="entry name" value="2,3-Dihydroxybiphenyl 1,2-Dioxygenase, domain 1"/>
    <property type="match status" value="1"/>
</dbReference>